<dbReference type="Pfam" id="PF22640">
    <property type="entry name" value="ManC_GMP_beta-helix"/>
    <property type="match status" value="1"/>
</dbReference>
<keyword evidence="6" id="KW-0342">GTP-binding</keyword>
<accession>A0A1G8XSQ8</accession>
<dbReference type="OrthoDB" id="9806359at2"/>
<keyword evidence="11" id="KW-1185">Reference proteome</keyword>
<evidence type="ECO:0000313" key="11">
    <source>
        <dbReference type="Proteomes" id="UP000198510"/>
    </source>
</evidence>
<comment type="catalytic activity">
    <reaction evidence="7">
        <text>alpha-D-mannose 1-phosphate + GTP + H(+) = GDP-alpha-D-mannose + diphosphate</text>
        <dbReference type="Rhea" id="RHEA:15229"/>
        <dbReference type="ChEBI" id="CHEBI:15378"/>
        <dbReference type="ChEBI" id="CHEBI:33019"/>
        <dbReference type="ChEBI" id="CHEBI:37565"/>
        <dbReference type="ChEBI" id="CHEBI:57527"/>
        <dbReference type="ChEBI" id="CHEBI:58409"/>
        <dbReference type="EC" id="2.7.7.13"/>
    </reaction>
</comment>
<evidence type="ECO:0000313" key="10">
    <source>
        <dbReference type="EMBL" id="SDJ93527.1"/>
    </source>
</evidence>
<evidence type="ECO:0000256" key="4">
    <source>
        <dbReference type="ARBA" id="ARBA00022695"/>
    </source>
</evidence>
<dbReference type="PANTHER" id="PTHR46390:SF1">
    <property type="entry name" value="MANNOSE-1-PHOSPHATE GUANYLYLTRANSFERASE"/>
    <property type="match status" value="1"/>
</dbReference>
<name>A0A1G8XSQ8_9BACT</name>
<gene>
    <name evidence="10" type="ORF">SAMN05421823_101463</name>
</gene>
<dbReference type="InterPro" id="IPR029044">
    <property type="entry name" value="Nucleotide-diphossugar_trans"/>
</dbReference>
<dbReference type="EMBL" id="FNFO01000001">
    <property type="protein sequence ID" value="SDJ93527.1"/>
    <property type="molecule type" value="Genomic_DNA"/>
</dbReference>
<dbReference type="GO" id="GO:0009298">
    <property type="term" value="P:GDP-mannose biosynthetic process"/>
    <property type="evidence" value="ECO:0007669"/>
    <property type="project" value="TreeGrafter"/>
</dbReference>
<dbReference type="InterPro" id="IPR049577">
    <property type="entry name" value="GMPP_N"/>
</dbReference>
<reference evidence="10 11" key="1">
    <citation type="submission" date="2016-10" db="EMBL/GenBank/DDBJ databases">
        <authorList>
            <person name="de Groot N.N."/>
        </authorList>
    </citation>
    <scope>NUCLEOTIDE SEQUENCE [LARGE SCALE GENOMIC DNA]</scope>
    <source>
        <strain evidence="10 11">DSM 25186</strain>
    </source>
</reference>
<dbReference type="Gene3D" id="3.90.550.10">
    <property type="entry name" value="Spore Coat Polysaccharide Biosynthesis Protein SpsA, Chain A"/>
    <property type="match status" value="1"/>
</dbReference>
<dbReference type="SUPFAM" id="SSF53448">
    <property type="entry name" value="Nucleotide-diphospho-sugar transferases"/>
    <property type="match status" value="1"/>
</dbReference>
<proteinExistence type="inferred from homology"/>
<comment type="similarity">
    <text evidence="1">Belongs to the mannose-6-phosphate isomerase type 2 family.</text>
</comment>
<dbReference type="PANTHER" id="PTHR46390">
    <property type="entry name" value="MANNOSE-1-PHOSPHATE GUANYLYLTRANSFERASE"/>
    <property type="match status" value="1"/>
</dbReference>
<dbReference type="FunFam" id="3.90.550.10:FF:000046">
    <property type="entry name" value="Mannose-1-phosphate guanylyltransferase (GDP)"/>
    <property type="match status" value="1"/>
</dbReference>
<protein>
    <recommendedName>
        <fullName evidence="2">mannose-1-phosphate guanylyltransferase</fullName>
        <ecNumber evidence="2">2.7.7.13</ecNumber>
    </recommendedName>
</protein>
<evidence type="ECO:0000256" key="2">
    <source>
        <dbReference type="ARBA" id="ARBA00012387"/>
    </source>
</evidence>
<evidence type="ECO:0000256" key="5">
    <source>
        <dbReference type="ARBA" id="ARBA00022741"/>
    </source>
</evidence>
<dbReference type="CDD" id="cd02509">
    <property type="entry name" value="GDP-M1P_Guanylyltransferase"/>
    <property type="match status" value="1"/>
</dbReference>
<evidence type="ECO:0000259" key="8">
    <source>
        <dbReference type="Pfam" id="PF00483"/>
    </source>
</evidence>
<evidence type="ECO:0000259" key="9">
    <source>
        <dbReference type="Pfam" id="PF22640"/>
    </source>
</evidence>
<sequence>MNQNHYAVIMAGGIGSRFWPFSRTNHPKQFHDVLGKGRSMLQDTVARFESVCPPENIYIVTNRDYYQLVKNQLPFLEDDQILLEPVGRNTAPCVAYACYKIASRNPEGNVVVAPADHVITRPDEFVRTIETGLAATAEQDILLTLGIKPSRPDTGYGYIQYLNGEAGSEIKKVKTFTEKPELEMAKEFLASGDFVWNAGIFLFNVKAILKSFEQHLPDVAEIFEEGNEDYYQEDEQHFVTKAYSQCKNISLDYGIMEKAENVYTLLSDFGWSDLGTWKSLYELSDKNGDRNVVDGNVMLYDTEGCIVKSSKDRLLVVQGLKDYIVAEYDGVVMICHKDEEQRVKQFVADAKEKQDRKFI</sequence>
<evidence type="ECO:0000256" key="3">
    <source>
        <dbReference type="ARBA" id="ARBA00022679"/>
    </source>
</evidence>
<dbReference type="InterPro" id="IPR054566">
    <property type="entry name" value="ManC/GMP-like_b-helix"/>
</dbReference>
<keyword evidence="5" id="KW-0547">Nucleotide-binding</keyword>
<dbReference type="AlphaFoldDB" id="A0A1G8XSQ8"/>
<dbReference type="SUPFAM" id="SSF159283">
    <property type="entry name" value="Guanosine diphospho-D-mannose pyrophosphorylase/mannose-6-phosphate isomerase linker domain"/>
    <property type="match status" value="1"/>
</dbReference>
<dbReference type="Proteomes" id="UP000198510">
    <property type="component" value="Unassembled WGS sequence"/>
</dbReference>
<dbReference type="GO" id="GO:0005525">
    <property type="term" value="F:GTP binding"/>
    <property type="evidence" value="ECO:0007669"/>
    <property type="project" value="UniProtKB-KW"/>
</dbReference>
<evidence type="ECO:0000256" key="7">
    <source>
        <dbReference type="ARBA" id="ARBA00047343"/>
    </source>
</evidence>
<dbReference type="EC" id="2.7.7.13" evidence="2"/>
<organism evidence="10 11">
    <name type="scientific">Catalinimonas alkaloidigena</name>
    <dbReference type="NCBI Taxonomy" id="1075417"/>
    <lineage>
        <taxon>Bacteria</taxon>
        <taxon>Pseudomonadati</taxon>
        <taxon>Bacteroidota</taxon>
        <taxon>Cytophagia</taxon>
        <taxon>Cytophagales</taxon>
        <taxon>Catalimonadaceae</taxon>
        <taxon>Catalinimonas</taxon>
    </lineage>
</organism>
<dbReference type="Pfam" id="PF00483">
    <property type="entry name" value="NTP_transferase"/>
    <property type="match status" value="1"/>
</dbReference>
<feature type="domain" description="MannoseP isomerase/GMP-like beta-helix" evidence="9">
    <location>
        <begin position="295"/>
        <end position="347"/>
    </location>
</feature>
<keyword evidence="3 10" id="KW-0808">Transferase</keyword>
<evidence type="ECO:0000256" key="6">
    <source>
        <dbReference type="ARBA" id="ARBA00023134"/>
    </source>
</evidence>
<dbReference type="RefSeq" id="WP_089678517.1">
    <property type="nucleotide sequence ID" value="NZ_FNFO01000001.1"/>
</dbReference>
<dbReference type="InterPro" id="IPR005835">
    <property type="entry name" value="NTP_transferase_dom"/>
</dbReference>
<feature type="domain" description="Nucleotidyl transferase" evidence="8">
    <location>
        <begin position="7"/>
        <end position="286"/>
    </location>
</feature>
<dbReference type="STRING" id="1075417.SAMN05421823_101463"/>
<dbReference type="InterPro" id="IPR051161">
    <property type="entry name" value="Mannose-6P_isomerase_type2"/>
</dbReference>
<dbReference type="GO" id="GO:0004475">
    <property type="term" value="F:mannose-1-phosphate guanylyltransferase (GTP) activity"/>
    <property type="evidence" value="ECO:0007669"/>
    <property type="project" value="UniProtKB-EC"/>
</dbReference>
<evidence type="ECO:0000256" key="1">
    <source>
        <dbReference type="ARBA" id="ARBA00006115"/>
    </source>
</evidence>
<keyword evidence="4 10" id="KW-0548">Nucleotidyltransferase</keyword>